<dbReference type="Pfam" id="PF00133">
    <property type="entry name" value="tRNA-synt_1"/>
    <property type="match status" value="1"/>
</dbReference>
<protein>
    <recommendedName>
        <fullName evidence="10">Isoleucine--tRNA ligase</fullName>
        <ecNumber evidence="10">6.1.1.5</ecNumber>
    </recommendedName>
    <alternativeName>
        <fullName evidence="10">Isoleucyl-tRNA synthetase</fullName>
        <shortName evidence="10">IleRS</shortName>
    </alternativeName>
</protein>
<comment type="caution">
    <text evidence="14">The sequence shown here is derived from an EMBL/GenBank/DDBJ whole genome shotgun (WGS) entry which is preliminary data.</text>
</comment>
<comment type="catalytic activity">
    <reaction evidence="9 10">
        <text>tRNA(Ile) + L-isoleucine + ATP = L-isoleucyl-tRNA(Ile) + AMP + diphosphate</text>
        <dbReference type="Rhea" id="RHEA:11060"/>
        <dbReference type="Rhea" id="RHEA-COMP:9666"/>
        <dbReference type="Rhea" id="RHEA-COMP:9695"/>
        <dbReference type="ChEBI" id="CHEBI:30616"/>
        <dbReference type="ChEBI" id="CHEBI:33019"/>
        <dbReference type="ChEBI" id="CHEBI:58045"/>
        <dbReference type="ChEBI" id="CHEBI:78442"/>
        <dbReference type="ChEBI" id="CHEBI:78528"/>
        <dbReference type="ChEBI" id="CHEBI:456215"/>
        <dbReference type="EC" id="6.1.1.5"/>
    </reaction>
</comment>
<evidence type="ECO:0000256" key="2">
    <source>
        <dbReference type="ARBA" id="ARBA00022598"/>
    </source>
</evidence>
<accession>A0A371R6Q7</accession>
<dbReference type="OrthoDB" id="30823at2157"/>
<dbReference type="HAMAP" id="MF_02003">
    <property type="entry name" value="Ile_tRNA_synth_type2"/>
    <property type="match status" value="1"/>
</dbReference>
<dbReference type="EMBL" id="NMUF01000002">
    <property type="protein sequence ID" value="RFB00209.1"/>
    <property type="molecule type" value="Genomic_DNA"/>
</dbReference>
<evidence type="ECO:0000256" key="1">
    <source>
        <dbReference type="ARBA" id="ARBA00022490"/>
    </source>
</evidence>
<evidence type="ECO:0000313" key="14">
    <source>
        <dbReference type="EMBL" id="RFB00209.1"/>
    </source>
</evidence>
<dbReference type="InterPro" id="IPR001412">
    <property type="entry name" value="aa-tRNA-synth_I_CS"/>
</dbReference>
<dbReference type="InterPro" id="IPR002300">
    <property type="entry name" value="aa-tRNA-synth_Ia"/>
</dbReference>
<dbReference type="AlphaFoldDB" id="A0A371R6Q7"/>
<dbReference type="CDD" id="cd07961">
    <property type="entry name" value="Anticodon_Ia_Ile_ABEc"/>
    <property type="match status" value="1"/>
</dbReference>
<evidence type="ECO:0000256" key="4">
    <source>
        <dbReference type="ARBA" id="ARBA00022741"/>
    </source>
</evidence>
<dbReference type="FunFam" id="1.10.730.10:FF:000083">
    <property type="entry name" value="Isoleucine--tRNA ligase"/>
    <property type="match status" value="1"/>
</dbReference>
<organism evidence="14 15">
    <name type="scientific">Pyrobaculum aerophilum</name>
    <dbReference type="NCBI Taxonomy" id="13773"/>
    <lineage>
        <taxon>Archaea</taxon>
        <taxon>Thermoproteota</taxon>
        <taxon>Thermoprotei</taxon>
        <taxon>Thermoproteales</taxon>
        <taxon>Thermoproteaceae</taxon>
        <taxon>Pyrobaculum</taxon>
    </lineage>
</organism>
<proteinExistence type="inferred from homology"/>
<comment type="function">
    <text evidence="10">Catalyzes the attachment of isoleucine to tRNA(Ile). As IleRS can inadvertently accommodate and process structurally similar amino acids such as valine, to avoid such errors it has two additional distinct tRNA(Ile)-dependent editing activities. One activity is designated as 'pretransfer' editing and involves the hydrolysis of activated Val-AMP. The other activity is designated 'posttransfer' editing and involves deacylation of mischarged Val-tRNA(Ile).</text>
</comment>
<dbReference type="NCBIfam" id="TIGR00392">
    <property type="entry name" value="ileS"/>
    <property type="match status" value="1"/>
</dbReference>
<dbReference type="PRINTS" id="PR00984">
    <property type="entry name" value="TRNASYNTHILE"/>
</dbReference>
<reference evidence="15 16" key="1">
    <citation type="submission" date="2017-07" db="EMBL/GenBank/DDBJ databases">
        <title>Draft genome sequence of aerobic hyperthermophilic archaea, Pyrobaculum aerophilum YKB31 and YKB32.</title>
        <authorList>
            <person name="Mochizuki T."/>
            <person name="Berliner A.J."/>
            <person name="Yoshida-Takashima Y."/>
            <person name="Takaki Y."/>
            <person name="Nunoura T."/>
            <person name="Takai K."/>
        </authorList>
    </citation>
    <scope>NUCLEOTIDE SEQUENCE [LARGE SCALE GENOMIC DNA]</scope>
    <source>
        <strain evidence="13 16">YKB31</strain>
        <strain evidence="14 15">YKB32</strain>
    </source>
</reference>
<dbReference type="PANTHER" id="PTHR42780">
    <property type="entry name" value="SOLEUCYL-TRNA SYNTHETASE"/>
    <property type="match status" value="1"/>
</dbReference>
<dbReference type="Gene3D" id="1.10.730.10">
    <property type="entry name" value="Isoleucyl-tRNA Synthetase, Domain 1"/>
    <property type="match status" value="1"/>
</dbReference>
<keyword evidence="4 10" id="KW-0547">Nucleotide-binding</keyword>
<dbReference type="Proteomes" id="UP000256877">
    <property type="component" value="Unassembled WGS sequence"/>
</dbReference>
<sequence length="981" mass="114752">MPHGDFPLPPSYRPHEVEKAVEEFWRKNSIFEKWKSWRGGPKFTFLEGPPTTNGMPHVGHIRGRTYKDVVIRFYRLLGYDVWVQGGWDMQGMPVEWEVEKKLKLRSKKDIEQFGLEKFALECNSLVEEYLAYWREWGTKRLGLWLDLENAYETRQPHYLQYAWRIVKRAHELGLLTEDYRVLWFCPRCETSLSDHEVALGYDEREDPSIYVKFRVEGGVDEYLVIWTTTPWTIVDNEAVAVHPDYVYAKVEVEVGGRREYWWLAEALVPSLMAKFGIKTWRVVETKKGVELAGVRYIHPLAEEMPERASRPHQVVTAEFVTLEQGTGLVHIAPGHGPEDFELAKKYGLPVTNSVEINGIYNELGGRYKGKHVYDVDKEVIRDLQSKGLLVFEEKIRHEYPHCWRCGSKLILRADRQWFIAISRIRDKMYAELQKVNVVPTKLRDRFDIFVQNARDWNISRSRVWGTPLPVWRCKKDGRILVIGSLEELKKLAKELPPVDDFKLVHRPWIDQVKISTHDCDEWVREPYVMDVWLDSGIAWIAAVDGENNRDLWEKLFPYDFVTEGIDQTRGWFYSLLATSVLYTGRAPYKNVLIQGLILDKHGQKMSKSKGNVIWAKDLFEKYGADPVRLYILSKVAPWEDLSFDPDEVKYVIGDLNILWNVVKFADTYMSLDGFDAEKYPLSQWLEKGLEEDKWILSELNIMISEFTNFVKNFEFHKAAALWREFVVETLSHRYIRLLRRRVWSEEPSPDKYAAYAVLHDVLKKVLILGSILVPFITEYLWQSYVRKYEKNAPESVHLAQYPAAGSYDKELINIYRELFAVFSALAEARNKAGIKLRWPIREAYVNGAKYAERYTELLKYLGNVKEIKVGRRPDYLCVKEGELEVCVPDKIEPELYYEALARELIRRIQVMRKETGLEISDEIHVVVETNSDDIKKAVEQYRDYIARETRAVKLIIDAVSQGKEWDISGEKVKIEVRKAQA</sequence>
<evidence type="ECO:0000313" key="13">
    <source>
        <dbReference type="EMBL" id="RFA95676.1"/>
    </source>
</evidence>
<evidence type="ECO:0000313" key="16">
    <source>
        <dbReference type="Proteomes" id="UP000257123"/>
    </source>
</evidence>
<feature type="binding site" evidence="10">
    <location>
        <position position="607"/>
    </location>
    <ligand>
        <name>ATP</name>
        <dbReference type="ChEBI" id="CHEBI:30616"/>
    </ligand>
</feature>
<feature type="domain" description="Methionyl/Valyl/Leucyl/Isoleucyl-tRNA synthetase anticodon-binding" evidence="12">
    <location>
        <begin position="692"/>
        <end position="842"/>
    </location>
</feature>
<comment type="subunit">
    <text evidence="10">Monomer.</text>
</comment>
<gene>
    <name evidence="10" type="primary">ileS</name>
    <name evidence="13" type="ORF">CGL51_07235</name>
    <name evidence="14" type="ORF">CGL52_01055</name>
</gene>
<evidence type="ECO:0000256" key="7">
    <source>
        <dbReference type="ARBA" id="ARBA00022917"/>
    </source>
</evidence>
<evidence type="ECO:0000256" key="3">
    <source>
        <dbReference type="ARBA" id="ARBA00022723"/>
    </source>
</evidence>
<dbReference type="Pfam" id="PF19302">
    <property type="entry name" value="DUF5915"/>
    <property type="match status" value="1"/>
</dbReference>
<dbReference type="InterPro" id="IPR002301">
    <property type="entry name" value="Ile-tRNA-ligase"/>
</dbReference>
<dbReference type="GO" id="GO:0000049">
    <property type="term" value="F:tRNA binding"/>
    <property type="evidence" value="ECO:0007669"/>
    <property type="project" value="InterPro"/>
</dbReference>
<dbReference type="InterPro" id="IPR023586">
    <property type="entry name" value="Ile-tRNA-ligase_type2"/>
</dbReference>
<name>A0A371R6Q7_9CREN</name>
<comment type="similarity">
    <text evidence="10">Belongs to the class-I aminoacyl-tRNA synthetase family. IleS type 2 subfamily.</text>
</comment>
<keyword evidence="8 10" id="KW-0030">Aminoacyl-tRNA synthetase</keyword>
<evidence type="ECO:0000256" key="5">
    <source>
        <dbReference type="ARBA" id="ARBA00022833"/>
    </source>
</evidence>
<dbReference type="InterPro" id="IPR009080">
    <property type="entry name" value="tRNAsynth_Ia_anticodon-bd"/>
</dbReference>
<dbReference type="EC" id="6.1.1.5" evidence="10"/>
<evidence type="ECO:0000256" key="6">
    <source>
        <dbReference type="ARBA" id="ARBA00022840"/>
    </source>
</evidence>
<keyword evidence="3 10" id="KW-0479">Metal-binding</keyword>
<comment type="cofactor">
    <cofactor evidence="10">
        <name>Zn(2+)</name>
        <dbReference type="ChEBI" id="CHEBI:29105"/>
    </cofactor>
</comment>
<evidence type="ECO:0000256" key="8">
    <source>
        <dbReference type="ARBA" id="ARBA00023146"/>
    </source>
</evidence>
<evidence type="ECO:0000313" key="15">
    <source>
        <dbReference type="Proteomes" id="UP000256877"/>
    </source>
</evidence>
<dbReference type="FunFam" id="3.40.50.620:FF:000075">
    <property type="entry name" value="Isoleucine--tRNA ligase"/>
    <property type="match status" value="1"/>
</dbReference>
<comment type="domain">
    <text evidence="10">IleRS has two distinct active sites: one for aminoacylation and one for editing. The misactivated valine is translocated from the active site to the editing site, which sterically excludes the correctly activated isoleucine. The single editing site contains two valyl binding pockets, one specific for each substrate (Val-AMP or Val-tRNA(Ile)).</text>
</comment>
<dbReference type="GO" id="GO:0008270">
    <property type="term" value="F:zinc ion binding"/>
    <property type="evidence" value="ECO:0007669"/>
    <property type="project" value="UniProtKB-UniRule"/>
</dbReference>
<keyword evidence="7 10" id="KW-0648">Protein biosynthesis</keyword>
<evidence type="ECO:0000256" key="9">
    <source>
        <dbReference type="ARBA" id="ARBA00048359"/>
    </source>
</evidence>
<dbReference type="RefSeq" id="WP_116421239.1">
    <property type="nucleotide sequence ID" value="NZ_NMUE01000020.1"/>
</dbReference>
<dbReference type="InterPro" id="IPR013155">
    <property type="entry name" value="M/V/L/I-tRNA-synth_anticd-bd"/>
</dbReference>
<dbReference type="GO" id="GO:0006428">
    <property type="term" value="P:isoleucyl-tRNA aminoacylation"/>
    <property type="evidence" value="ECO:0007669"/>
    <property type="project" value="UniProtKB-UniRule"/>
</dbReference>
<dbReference type="PANTHER" id="PTHR42780:SF1">
    <property type="entry name" value="ISOLEUCINE--TRNA LIGASE, CYTOPLASMIC"/>
    <property type="match status" value="1"/>
</dbReference>
<keyword evidence="6 10" id="KW-0067">ATP-binding</keyword>
<keyword evidence="2 10" id="KW-0436">Ligase</keyword>
<comment type="subcellular location">
    <subcellularLocation>
        <location evidence="10">Cytoplasm</location>
    </subcellularLocation>
</comment>
<dbReference type="GO" id="GO:0005524">
    <property type="term" value="F:ATP binding"/>
    <property type="evidence" value="ECO:0007669"/>
    <property type="project" value="UniProtKB-UniRule"/>
</dbReference>
<feature type="short sequence motif" description="'HIGH' region" evidence="10">
    <location>
        <begin position="50"/>
        <end position="60"/>
    </location>
</feature>
<dbReference type="InterPro" id="IPR033709">
    <property type="entry name" value="Anticodon_Ile_ABEc"/>
</dbReference>
<dbReference type="SUPFAM" id="SSF50677">
    <property type="entry name" value="ValRS/IleRS/LeuRS editing domain"/>
    <property type="match status" value="1"/>
</dbReference>
<dbReference type="GO" id="GO:0005737">
    <property type="term" value="C:cytoplasm"/>
    <property type="evidence" value="ECO:0007669"/>
    <property type="project" value="UniProtKB-SubCell"/>
</dbReference>
<dbReference type="GO" id="GO:0004822">
    <property type="term" value="F:isoleucine-tRNA ligase activity"/>
    <property type="evidence" value="ECO:0007669"/>
    <property type="project" value="UniProtKB-UniRule"/>
</dbReference>
<feature type="short sequence motif" description="'KMSKS' region" evidence="10">
    <location>
        <begin position="604"/>
        <end position="608"/>
    </location>
</feature>
<dbReference type="PROSITE" id="PS00178">
    <property type="entry name" value="AA_TRNA_LIGASE_I"/>
    <property type="match status" value="1"/>
</dbReference>
<dbReference type="Pfam" id="PF08264">
    <property type="entry name" value="Anticodon_1"/>
    <property type="match status" value="1"/>
</dbReference>
<evidence type="ECO:0000256" key="10">
    <source>
        <dbReference type="HAMAP-Rule" id="MF_02003"/>
    </source>
</evidence>
<evidence type="ECO:0000259" key="11">
    <source>
        <dbReference type="Pfam" id="PF00133"/>
    </source>
</evidence>
<dbReference type="GO" id="GO:0002161">
    <property type="term" value="F:aminoacyl-tRNA deacylase activity"/>
    <property type="evidence" value="ECO:0007669"/>
    <property type="project" value="InterPro"/>
</dbReference>
<dbReference type="Proteomes" id="UP000257123">
    <property type="component" value="Unassembled WGS sequence"/>
</dbReference>
<dbReference type="InterPro" id="IPR009008">
    <property type="entry name" value="Val/Leu/Ile-tRNA-synth_edit"/>
</dbReference>
<evidence type="ECO:0000259" key="12">
    <source>
        <dbReference type="Pfam" id="PF08264"/>
    </source>
</evidence>
<keyword evidence="1 10" id="KW-0963">Cytoplasm</keyword>
<dbReference type="InterPro" id="IPR014729">
    <property type="entry name" value="Rossmann-like_a/b/a_fold"/>
</dbReference>
<feature type="domain" description="Aminoacyl-tRNA synthetase class Ia" evidence="11">
    <location>
        <begin position="22"/>
        <end position="639"/>
    </location>
</feature>
<keyword evidence="5 10" id="KW-0862">Zinc</keyword>
<dbReference type="SUPFAM" id="SSF47323">
    <property type="entry name" value="Anticodon-binding domain of a subclass of class I aminoacyl-tRNA synthetases"/>
    <property type="match status" value="2"/>
</dbReference>
<dbReference type="EMBL" id="NMUE01000020">
    <property type="protein sequence ID" value="RFA95676.1"/>
    <property type="molecule type" value="Genomic_DNA"/>
</dbReference>
<dbReference type="SUPFAM" id="SSF52374">
    <property type="entry name" value="Nucleotidylyl transferase"/>
    <property type="match status" value="1"/>
</dbReference>
<dbReference type="Gene3D" id="3.40.50.620">
    <property type="entry name" value="HUPs"/>
    <property type="match status" value="2"/>
</dbReference>